<keyword evidence="1" id="KW-0812">Transmembrane</keyword>
<feature type="transmembrane region" description="Helical" evidence="1">
    <location>
        <begin position="101"/>
        <end position="120"/>
    </location>
</feature>
<name>A0A9X1FRZ7_9FLAO</name>
<dbReference type="EMBL" id="JAHWDP010000005">
    <property type="protein sequence ID" value="MBW2938772.1"/>
    <property type="molecule type" value="Genomic_DNA"/>
</dbReference>
<reference evidence="2" key="1">
    <citation type="submission" date="2021-07" db="EMBL/GenBank/DDBJ databases">
        <title>Aureisphaera sp. CAU 1614 isolated from sea sediment.</title>
        <authorList>
            <person name="Kim W."/>
        </authorList>
    </citation>
    <scope>NUCLEOTIDE SEQUENCE</scope>
    <source>
        <strain evidence="2">CAU 1614</strain>
    </source>
</reference>
<feature type="transmembrane region" description="Helical" evidence="1">
    <location>
        <begin position="195"/>
        <end position="212"/>
    </location>
</feature>
<evidence type="ECO:0008006" key="4">
    <source>
        <dbReference type="Google" id="ProtNLM"/>
    </source>
</evidence>
<feature type="transmembrane region" description="Helical" evidence="1">
    <location>
        <begin position="69"/>
        <end position="89"/>
    </location>
</feature>
<feature type="transmembrane region" description="Helical" evidence="1">
    <location>
        <begin position="224"/>
        <end position="246"/>
    </location>
</feature>
<organism evidence="2 3">
    <name type="scientific">Halomarinibacterium sedimenti</name>
    <dbReference type="NCBI Taxonomy" id="2857106"/>
    <lineage>
        <taxon>Bacteria</taxon>
        <taxon>Pseudomonadati</taxon>
        <taxon>Bacteroidota</taxon>
        <taxon>Flavobacteriia</taxon>
        <taxon>Flavobacteriales</taxon>
        <taxon>Flavobacteriaceae</taxon>
        <taxon>Halomarinibacterium</taxon>
    </lineage>
</organism>
<sequence>MYEFNFALEKSLLGFIFFATITGYNFVKYAGIAGLHHRSLAKNLKLIQLFSLLSFGFFLFYLFQVSKPVIVTSTILGVLTLLYVVPFYNQKNLRNLYGLKVFIVALVWAGVTVLLPWVHFEPTFSADIWISFLQRFLWVLVLIIPFEIRDLQYDSVSLGTLPQKFGIQKSKKLGYFLLALILLLEGFKDDISSEFLFSLTVMLMITGIFVKLSRKNQPAIYTSFWVEGIPIYWACFLMILKNYFFIS</sequence>
<dbReference type="Proteomes" id="UP001138686">
    <property type="component" value="Unassembled WGS sequence"/>
</dbReference>
<feature type="transmembrane region" description="Helical" evidence="1">
    <location>
        <begin position="12"/>
        <end position="32"/>
    </location>
</feature>
<evidence type="ECO:0000313" key="2">
    <source>
        <dbReference type="EMBL" id="MBW2938772.1"/>
    </source>
</evidence>
<keyword evidence="1" id="KW-1133">Transmembrane helix</keyword>
<feature type="transmembrane region" description="Helical" evidence="1">
    <location>
        <begin position="126"/>
        <end position="146"/>
    </location>
</feature>
<feature type="transmembrane region" description="Helical" evidence="1">
    <location>
        <begin position="44"/>
        <end position="63"/>
    </location>
</feature>
<gene>
    <name evidence="2" type="ORF">KXJ69_11675</name>
</gene>
<evidence type="ECO:0000313" key="3">
    <source>
        <dbReference type="Proteomes" id="UP001138686"/>
    </source>
</evidence>
<keyword evidence="3" id="KW-1185">Reference proteome</keyword>
<keyword evidence="1" id="KW-0472">Membrane</keyword>
<accession>A0A9X1FRZ7</accession>
<proteinExistence type="predicted"/>
<evidence type="ECO:0000256" key="1">
    <source>
        <dbReference type="SAM" id="Phobius"/>
    </source>
</evidence>
<dbReference type="AlphaFoldDB" id="A0A9X1FRZ7"/>
<comment type="caution">
    <text evidence="2">The sequence shown here is derived from an EMBL/GenBank/DDBJ whole genome shotgun (WGS) entry which is preliminary data.</text>
</comment>
<feature type="transmembrane region" description="Helical" evidence="1">
    <location>
        <begin position="173"/>
        <end position="189"/>
    </location>
</feature>
<protein>
    <recommendedName>
        <fullName evidence="4">Prenyltransferase</fullName>
    </recommendedName>
</protein>